<name>A0A4R6AVJ6_9RHOB</name>
<dbReference type="Gene3D" id="2.60.40.10">
    <property type="entry name" value="Immunoglobulins"/>
    <property type="match status" value="1"/>
</dbReference>
<dbReference type="EMBL" id="SMZO01000029">
    <property type="protein sequence ID" value="TDL86818.1"/>
    <property type="molecule type" value="Genomic_DNA"/>
</dbReference>
<dbReference type="InterPro" id="IPR018392">
    <property type="entry name" value="LysM"/>
</dbReference>
<dbReference type="SMART" id="SM00257">
    <property type="entry name" value="LysM"/>
    <property type="match status" value="1"/>
</dbReference>
<dbReference type="InterPro" id="IPR036779">
    <property type="entry name" value="LysM_dom_sf"/>
</dbReference>
<evidence type="ECO:0000259" key="3">
    <source>
        <dbReference type="PROSITE" id="PS51782"/>
    </source>
</evidence>
<keyword evidence="2" id="KW-0812">Transmembrane</keyword>
<organism evidence="4 5">
    <name type="scientific">Meridianimarinicoccus aquatilis</name>
    <dbReference type="NCBI Taxonomy" id="2552766"/>
    <lineage>
        <taxon>Bacteria</taxon>
        <taxon>Pseudomonadati</taxon>
        <taxon>Pseudomonadota</taxon>
        <taxon>Alphaproteobacteria</taxon>
        <taxon>Rhodobacterales</taxon>
        <taxon>Paracoccaceae</taxon>
        <taxon>Meridianimarinicoccus</taxon>
    </lineage>
</organism>
<dbReference type="PANTHER" id="PTHR34700">
    <property type="entry name" value="POTASSIUM BINDING PROTEIN KBP"/>
    <property type="match status" value="1"/>
</dbReference>
<reference evidence="4 5" key="1">
    <citation type="submission" date="2019-03" db="EMBL/GenBank/DDBJ databases">
        <title>Rhodobacteraceae bacterium SM1902, a new member of the family Rhodobacteraceae isolated from Yantai.</title>
        <authorList>
            <person name="Sun Y."/>
        </authorList>
    </citation>
    <scope>NUCLEOTIDE SEQUENCE [LARGE SCALE GENOMIC DNA]</scope>
    <source>
        <strain evidence="4 5">SM1902</strain>
    </source>
</reference>
<sequence>MPPESLAPVSAEPTSSSTSPFRVWGGLGLCGVGVIIAAVIYLPDLRLQPVPTTASPAPERASAPTSGAPSAEDAADAEAARAEPDASAGEPEFEVVRMEPDGTTLVAGTADPLAQVSLVVDGVTRAKTESDAAGQFVVFVTLESSVDARVMWLVAQDRAGEVLSSRDTVLLAPGRAVGASPGLAGQGPEIPKPVDGVQPTSASALLAAAPPTRPGSLDIAHAPADPDIDLSGGVPAADPQSVVAPASGLAESAQTSTPDDQTLSAPVKVAAAPSAPARALLSDEGGVRILQTAPLSGLGQVRLDSLDYGADGAVVLRGRAAPGGTVSARLDGNVQAKIAPDADGAWTLSLTDVAPGDYALSVLRQDDHGAVSDEVALPFRREAPGVVAAALAGAPARVVTVQPGATLWAIARDRYGDGTRYVQVYDANRSDIRNPDLIYPGQVFELPAEVRP</sequence>
<dbReference type="InterPro" id="IPR052196">
    <property type="entry name" value="Bact_Kbp"/>
</dbReference>
<protein>
    <submittedName>
        <fullName evidence="4">LysM peptidoglycan-binding domain-containing protein</fullName>
    </submittedName>
</protein>
<feature type="transmembrane region" description="Helical" evidence="2">
    <location>
        <begin position="23"/>
        <end position="42"/>
    </location>
</feature>
<keyword evidence="2" id="KW-0472">Membrane</keyword>
<dbReference type="AlphaFoldDB" id="A0A4R6AVJ6"/>
<gene>
    <name evidence="4" type="ORF">E2L05_12925</name>
</gene>
<proteinExistence type="predicted"/>
<accession>A0A4R6AVJ6</accession>
<evidence type="ECO:0000256" key="2">
    <source>
        <dbReference type="SAM" id="Phobius"/>
    </source>
</evidence>
<comment type="caution">
    <text evidence="4">The sequence shown here is derived from an EMBL/GenBank/DDBJ whole genome shotgun (WGS) entry which is preliminary data.</text>
</comment>
<dbReference type="Pfam" id="PF01476">
    <property type="entry name" value="LysM"/>
    <property type="match status" value="1"/>
</dbReference>
<dbReference type="InterPro" id="IPR013783">
    <property type="entry name" value="Ig-like_fold"/>
</dbReference>
<keyword evidence="2" id="KW-1133">Transmembrane helix</keyword>
<dbReference type="Proteomes" id="UP000294562">
    <property type="component" value="Unassembled WGS sequence"/>
</dbReference>
<dbReference type="RefSeq" id="WP_133343322.1">
    <property type="nucleotide sequence ID" value="NZ_SMZO01000029.1"/>
</dbReference>
<feature type="region of interest" description="Disordered" evidence="1">
    <location>
        <begin position="208"/>
        <end position="264"/>
    </location>
</feature>
<evidence type="ECO:0000256" key="1">
    <source>
        <dbReference type="SAM" id="MobiDB-lite"/>
    </source>
</evidence>
<feature type="region of interest" description="Disordered" evidence="1">
    <location>
        <begin position="1"/>
        <end position="20"/>
    </location>
</feature>
<dbReference type="CDD" id="cd00118">
    <property type="entry name" value="LysM"/>
    <property type="match status" value="1"/>
</dbReference>
<dbReference type="PROSITE" id="PS51782">
    <property type="entry name" value="LYSM"/>
    <property type="match status" value="1"/>
</dbReference>
<dbReference type="OrthoDB" id="370541at2"/>
<evidence type="ECO:0000313" key="4">
    <source>
        <dbReference type="EMBL" id="TDL86818.1"/>
    </source>
</evidence>
<dbReference type="PANTHER" id="PTHR34700:SF4">
    <property type="entry name" value="PHAGE-LIKE ELEMENT PBSX PROTEIN XKDP"/>
    <property type="match status" value="1"/>
</dbReference>
<feature type="compositionally biased region" description="Polar residues" evidence="1">
    <location>
        <begin position="252"/>
        <end position="262"/>
    </location>
</feature>
<keyword evidence="5" id="KW-1185">Reference proteome</keyword>
<feature type="domain" description="LysM" evidence="3">
    <location>
        <begin position="397"/>
        <end position="446"/>
    </location>
</feature>
<dbReference type="Gene3D" id="3.10.350.10">
    <property type="entry name" value="LysM domain"/>
    <property type="match status" value="1"/>
</dbReference>
<evidence type="ECO:0000313" key="5">
    <source>
        <dbReference type="Proteomes" id="UP000294562"/>
    </source>
</evidence>
<feature type="region of interest" description="Disordered" evidence="1">
    <location>
        <begin position="52"/>
        <end position="92"/>
    </location>
</feature>